<name>A0AAW7XE77_9GAMM</name>
<comment type="caution">
    <text evidence="1">The sequence shown here is derived from an EMBL/GenBank/DDBJ whole genome shotgun (WGS) entry which is preliminary data.</text>
</comment>
<dbReference type="Proteomes" id="UP001169862">
    <property type="component" value="Unassembled WGS sequence"/>
</dbReference>
<gene>
    <name evidence="1" type="ORF">Q4490_02780</name>
</gene>
<dbReference type="EMBL" id="JAUOPG010000002">
    <property type="protein sequence ID" value="MDO6452481.1"/>
    <property type="molecule type" value="Genomic_DNA"/>
</dbReference>
<proteinExistence type="predicted"/>
<organism evidence="1 2">
    <name type="scientific">Neptunomonas phycophila</name>
    <dbReference type="NCBI Taxonomy" id="1572645"/>
    <lineage>
        <taxon>Bacteria</taxon>
        <taxon>Pseudomonadati</taxon>
        <taxon>Pseudomonadota</taxon>
        <taxon>Gammaproteobacteria</taxon>
        <taxon>Oceanospirillales</taxon>
        <taxon>Oceanospirillaceae</taxon>
        <taxon>Neptunomonas</taxon>
    </lineage>
</organism>
<sequence length="51" mass="5914">MPVSDAKHQKHYRDHMEAEGVNHYQVIVLHSESRPPSLISQKSELFTQLVD</sequence>
<protein>
    <submittedName>
        <fullName evidence="1">Uncharacterized protein</fullName>
    </submittedName>
</protein>
<dbReference type="RefSeq" id="WP_303548507.1">
    <property type="nucleotide sequence ID" value="NZ_JAUOPG010000002.1"/>
</dbReference>
<reference evidence="1" key="1">
    <citation type="submission" date="2023-07" db="EMBL/GenBank/DDBJ databases">
        <title>Genome content predicts the carbon catabolic preferences of heterotrophic bacteria.</title>
        <authorList>
            <person name="Gralka M."/>
        </authorList>
    </citation>
    <scope>NUCLEOTIDE SEQUENCE</scope>
    <source>
        <strain evidence="1">I2M16</strain>
    </source>
</reference>
<dbReference type="AlphaFoldDB" id="A0AAW7XE77"/>
<evidence type="ECO:0000313" key="1">
    <source>
        <dbReference type="EMBL" id="MDO6452481.1"/>
    </source>
</evidence>
<evidence type="ECO:0000313" key="2">
    <source>
        <dbReference type="Proteomes" id="UP001169862"/>
    </source>
</evidence>
<accession>A0AAW7XE77</accession>